<name>A0ABR3G5V2_9PEZI</name>
<keyword evidence="4" id="KW-1185">Reference proteome</keyword>
<feature type="compositionally biased region" description="Polar residues" evidence="1">
    <location>
        <begin position="131"/>
        <end position="152"/>
    </location>
</feature>
<feature type="region of interest" description="Disordered" evidence="1">
    <location>
        <begin position="351"/>
        <end position="403"/>
    </location>
</feature>
<feature type="compositionally biased region" description="Polar residues" evidence="1">
    <location>
        <begin position="355"/>
        <end position="372"/>
    </location>
</feature>
<dbReference type="InterPro" id="IPR045341">
    <property type="entry name" value="DUF6532"/>
</dbReference>
<dbReference type="Pfam" id="PF20149">
    <property type="entry name" value="DUF6532"/>
    <property type="match status" value="1"/>
</dbReference>
<feature type="domain" description="DUF6532" evidence="2">
    <location>
        <begin position="198"/>
        <end position="323"/>
    </location>
</feature>
<feature type="compositionally biased region" description="Polar residues" evidence="1">
    <location>
        <begin position="160"/>
        <end position="169"/>
    </location>
</feature>
<protein>
    <recommendedName>
        <fullName evidence="2">DUF6532 domain-containing protein</fullName>
    </recommendedName>
</protein>
<dbReference type="EMBL" id="JBBBZM010000265">
    <property type="protein sequence ID" value="KAL0631327.1"/>
    <property type="molecule type" value="Genomic_DNA"/>
</dbReference>
<gene>
    <name evidence="3" type="ORF">Q9L58_009806</name>
</gene>
<comment type="caution">
    <text evidence="3">The sequence shown here is derived from an EMBL/GenBank/DDBJ whole genome shotgun (WGS) entry which is preliminary data.</text>
</comment>
<feature type="compositionally biased region" description="Acidic residues" evidence="1">
    <location>
        <begin position="27"/>
        <end position="87"/>
    </location>
</feature>
<proteinExistence type="predicted"/>
<accession>A0ABR3G5V2</accession>
<organism evidence="3 4">
    <name type="scientific">Discina gigas</name>
    <dbReference type="NCBI Taxonomy" id="1032678"/>
    <lineage>
        <taxon>Eukaryota</taxon>
        <taxon>Fungi</taxon>
        <taxon>Dikarya</taxon>
        <taxon>Ascomycota</taxon>
        <taxon>Pezizomycotina</taxon>
        <taxon>Pezizomycetes</taxon>
        <taxon>Pezizales</taxon>
        <taxon>Discinaceae</taxon>
        <taxon>Discina</taxon>
    </lineage>
</organism>
<reference evidence="3 4" key="1">
    <citation type="submission" date="2024-02" db="EMBL/GenBank/DDBJ databases">
        <title>Discinaceae phylogenomics.</title>
        <authorList>
            <person name="Dirks A.C."/>
            <person name="James T.Y."/>
        </authorList>
    </citation>
    <scope>NUCLEOTIDE SEQUENCE [LARGE SCALE GENOMIC DNA]</scope>
    <source>
        <strain evidence="3 4">ACD0624</strain>
    </source>
</reference>
<feature type="region of interest" description="Disordered" evidence="1">
    <location>
        <begin position="1"/>
        <end position="181"/>
    </location>
</feature>
<sequence>MAKLSKRKPQGPLAGKRSKTPKLTVPYDEEIDLTDQQDIEQDNGNDDDNDDNDGDNNDDDSDSDDDGDNDDDDSDSDDDDEDSDNDDRDEKELENGVGQTRPRHRGSPAALGRPQPRKILQKHRDMRETQQLHSQLSFISSESTQPTKSGKNSFKRKQQLAASQNTIASQKPLLNRARDSRGSSSYALIEKQLLGTARQETDNHIFFVDAFPDAVELGNLVRESWSSACVEMNITSVLTKRAERNASIVEARRPPGVRQRLTSMQIRQKCTSRRSQYLSHAKDKILVLYGLHLISDEVERANKVKFLLKNDRFNCPENDYKFNRNDKTQRIESTAAFRVDQNLLREPLEARRTMQAASSPSTTPECNGSTITPDHDEHAQLRAKSPPSTQESPPPLNDGPHET</sequence>
<evidence type="ECO:0000313" key="4">
    <source>
        <dbReference type="Proteomes" id="UP001447188"/>
    </source>
</evidence>
<evidence type="ECO:0000259" key="2">
    <source>
        <dbReference type="Pfam" id="PF20149"/>
    </source>
</evidence>
<evidence type="ECO:0000313" key="3">
    <source>
        <dbReference type="EMBL" id="KAL0631327.1"/>
    </source>
</evidence>
<evidence type="ECO:0000256" key="1">
    <source>
        <dbReference type="SAM" id="MobiDB-lite"/>
    </source>
</evidence>
<dbReference type="Proteomes" id="UP001447188">
    <property type="component" value="Unassembled WGS sequence"/>
</dbReference>